<evidence type="ECO:0000256" key="6">
    <source>
        <dbReference type="PIRSR" id="PIRSR617867-1"/>
    </source>
</evidence>
<comment type="catalytic activity">
    <reaction evidence="5">
        <text>O-phospho-L-tyrosyl-[protein] + H2O = L-tyrosyl-[protein] + phosphate</text>
        <dbReference type="Rhea" id="RHEA:10684"/>
        <dbReference type="Rhea" id="RHEA-COMP:10136"/>
        <dbReference type="Rhea" id="RHEA-COMP:20101"/>
        <dbReference type="ChEBI" id="CHEBI:15377"/>
        <dbReference type="ChEBI" id="CHEBI:43474"/>
        <dbReference type="ChEBI" id="CHEBI:46858"/>
        <dbReference type="ChEBI" id="CHEBI:61978"/>
        <dbReference type="EC" id="3.1.3.48"/>
    </reaction>
</comment>
<accession>A0A1X6WLR8</accession>
<evidence type="ECO:0000313" key="9">
    <source>
        <dbReference type="Proteomes" id="UP000195918"/>
    </source>
</evidence>
<evidence type="ECO:0000256" key="4">
    <source>
        <dbReference type="ARBA" id="ARBA00022912"/>
    </source>
</evidence>
<proteinExistence type="inferred from homology"/>
<dbReference type="Proteomes" id="UP000195918">
    <property type="component" value="Unassembled WGS sequence"/>
</dbReference>
<keyword evidence="9" id="KW-1185">Reference proteome</keyword>
<name>A0A1X6WLR8_9ENTE</name>
<feature type="active site" evidence="6">
    <location>
        <position position="14"/>
    </location>
</feature>
<evidence type="ECO:0000259" key="7">
    <source>
        <dbReference type="SMART" id="SM00226"/>
    </source>
</evidence>
<dbReference type="EMBL" id="FWFD01000007">
    <property type="protein sequence ID" value="SLM85182.1"/>
    <property type="molecule type" value="Genomic_DNA"/>
</dbReference>
<dbReference type="EC" id="3.1.3.48" evidence="2"/>
<dbReference type="RefSeq" id="WP_086950814.1">
    <property type="nucleotide sequence ID" value="NZ_FWFD01000007.1"/>
</dbReference>
<keyword evidence="4" id="KW-0904">Protein phosphatase</keyword>
<dbReference type="AlphaFoldDB" id="A0A1X6WLR8"/>
<dbReference type="PANTHER" id="PTHR11717">
    <property type="entry name" value="LOW MOLECULAR WEIGHT PROTEIN TYROSINE PHOSPHATASE"/>
    <property type="match status" value="1"/>
</dbReference>
<dbReference type="PRINTS" id="PR00719">
    <property type="entry name" value="LMWPTPASE"/>
</dbReference>
<dbReference type="InterPro" id="IPR017867">
    <property type="entry name" value="Tyr_phospatase_low_mol_wt"/>
</dbReference>
<evidence type="ECO:0000256" key="2">
    <source>
        <dbReference type="ARBA" id="ARBA00013064"/>
    </source>
</evidence>
<dbReference type="InterPro" id="IPR023485">
    <property type="entry name" value="Ptyr_pPase"/>
</dbReference>
<sequence>MVKVLFVCLGNICRSTMAEAVFRDKVIKENLDAEIHVSSAATSSWNLGDSPYKGTREILDRENISYEGIYSSKITPTEFETYDYIIGMDESNIDNLLELNPSPKNKEKIHLFLSESIKEVRKVVPDPYYTGDFELTYKLVNLGTDKWLEKIKQQING</sequence>
<reference evidence="9" key="1">
    <citation type="submission" date="2017-02" db="EMBL/GenBank/DDBJ databases">
        <authorList>
            <person name="Dridi B."/>
        </authorList>
    </citation>
    <scope>NUCLEOTIDE SEQUENCE [LARGE SCALE GENOMIC DNA]</scope>
    <source>
        <strain evidence="9">bH819</strain>
    </source>
</reference>
<dbReference type="SUPFAM" id="SSF52788">
    <property type="entry name" value="Phosphotyrosine protein phosphatases I"/>
    <property type="match status" value="1"/>
</dbReference>
<feature type="domain" description="Phosphotyrosine protein phosphatase I" evidence="7">
    <location>
        <begin position="2"/>
        <end position="150"/>
    </location>
</feature>
<dbReference type="SMART" id="SM00226">
    <property type="entry name" value="LMWPc"/>
    <property type="match status" value="1"/>
</dbReference>
<organism evidence="8 9">
    <name type="scientific">Vagococcus fluvialis bH819</name>
    <dbReference type="NCBI Taxonomy" id="1255619"/>
    <lineage>
        <taxon>Bacteria</taxon>
        <taxon>Bacillati</taxon>
        <taxon>Bacillota</taxon>
        <taxon>Bacilli</taxon>
        <taxon>Lactobacillales</taxon>
        <taxon>Enterococcaceae</taxon>
        <taxon>Vagococcus</taxon>
    </lineage>
</organism>
<dbReference type="PANTHER" id="PTHR11717:SF7">
    <property type="entry name" value="LOW MOLECULAR WEIGHT PHOSPHOTYROSINE PROTEIN PHOSPHATASE"/>
    <property type="match status" value="1"/>
</dbReference>
<evidence type="ECO:0000256" key="3">
    <source>
        <dbReference type="ARBA" id="ARBA00022801"/>
    </source>
</evidence>
<feature type="active site" description="Proton donor" evidence="6">
    <location>
        <position position="126"/>
    </location>
</feature>
<dbReference type="InterPro" id="IPR050438">
    <property type="entry name" value="LMW_PTPase"/>
</dbReference>
<dbReference type="OrthoDB" id="9784339at2"/>
<keyword evidence="3 8" id="KW-0378">Hydrolase</keyword>
<protein>
    <recommendedName>
        <fullName evidence="2">protein-tyrosine-phosphatase</fullName>
        <ecNumber evidence="2">3.1.3.48</ecNumber>
    </recommendedName>
</protein>
<evidence type="ECO:0000256" key="5">
    <source>
        <dbReference type="ARBA" id="ARBA00051722"/>
    </source>
</evidence>
<dbReference type="Pfam" id="PF01451">
    <property type="entry name" value="LMWPc"/>
    <property type="match status" value="1"/>
</dbReference>
<dbReference type="CDD" id="cd16343">
    <property type="entry name" value="LMWPTP"/>
    <property type="match status" value="1"/>
</dbReference>
<dbReference type="InterPro" id="IPR036196">
    <property type="entry name" value="Ptyr_pPase_sf"/>
</dbReference>
<dbReference type="Gene3D" id="3.40.50.2300">
    <property type="match status" value="1"/>
</dbReference>
<feature type="active site" description="Nucleophile" evidence="6">
    <location>
        <position position="8"/>
    </location>
</feature>
<evidence type="ECO:0000313" key="8">
    <source>
        <dbReference type="EMBL" id="SLM85182.1"/>
    </source>
</evidence>
<gene>
    <name evidence="8" type="ORF">FM121_03725</name>
</gene>
<evidence type="ECO:0000256" key="1">
    <source>
        <dbReference type="ARBA" id="ARBA00011063"/>
    </source>
</evidence>
<comment type="similarity">
    <text evidence="1">Belongs to the low molecular weight phosphotyrosine protein phosphatase family.</text>
</comment>
<dbReference type="GO" id="GO:0004725">
    <property type="term" value="F:protein tyrosine phosphatase activity"/>
    <property type="evidence" value="ECO:0007669"/>
    <property type="project" value="UniProtKB-EC"/>
</dbReference>